<proteinExistence type="predicted"/>
<evidence type="ECO:0000313" key="1">
    <source>
        <dbReference type="EMBL" id="SHM16081.1"/>
    </source>
</evidence>
<dbReference type="AlphaFoldDB" id="A0A1M7GIQ1"/>
<accession>A0A1M7GIQ1</accession>
<protein>
    <submittedName>
        <fullName evidence="1">Uncharacterized protein</fullName>
    </submittedName>
</protein>
<dbReference type="Proteomes" id="UP000184121">
    <property type="component" value="Unassembled WGS sequence"/>
</dbReference>
<gene>
    <name evidence="1" type="ORF">SAMN05444366_2567</name>
</gene>
<dbReference type="STRING" id="29534.SAMN05444366_2567"/>
<evidence type="ECO:0000313" key="2">
    <source>
        <dbReference type="Proteomes" id="UP000184121"/>
    </source>
</evidence>
<keyword evidence="2" id="KW-1185">Reference proteome</keyword>
<dbReference type="OrthoDB" id="1363181at2"/>
<organism evidence="1 2">
    <name type="scientific">Flavobacterium saccharophilum</name>
    <dbReference type="NCBI Taxonomy" id="29534"/>
    <lineage>
        <taxon>Bacteria</taxon>
        <taxon>Pseudomonadati</taxon>
        <taxon>Bacteroidota</taxon>
        <taxon>Flavobacteriia</taxon>
        <taxon>Flavobacteriales</taxon>
        <taxon>Flavobacteriaceae</taxon>
        <taxon>Flavobacterium</taxon>
    </lineage>
</organism>
<dbReference type="EMBL" id="FRBY01000003">
    <property type="protein sequence ID" value="SHM16081.1"/>
    <property type="molecule type" value="Genomic_DNA"/>
</dbReference>
<reference evidence="2" key="1">
    <citation type="submission" date="2016-11" db="EMBL/GenBank/DDBJ databases">
        <authorList>
            <person name="Varghese N."/>
            <person name="Submissions S."/>
        </authorList>
    </citation>
    <scope>NUCLEOTIDE SEQUENCE [LARGE SCALE GENOMIC DNA]</scope>
    <source>
        <strain evidence="2">DSM 1811</strain>
    </source>
</reference>
<dbReference type="RefSeq" id="WP_072972912.1">
    <property type="nucleotide sequence ID" value="NZ_FRBY01000003.1"/>
</dbReference>
<sequence>MTTSELKLYLFKKISETTDIDLLLKIKSLLEENNYEVSEENSSIVNEPAIEYKSSKTRNIRIFSEAEQKKINIALEQYENGQWISNEEAQIELEKWFKEQEK</sequence>
<name>A0A1M7GIQ1_9FLAO</name>